<evidence type="ECO:0000313" key="7">
    <source>
        <dbReference type="Proteomes" id="UP000234190"/>
    </source>
</evidence>
<reference evidence="6 7" key="1">
    <citation type="submission" date="2017-10" db="EMBL/GenBank/DDBJ databases">
        <title>Two draft genome sequences of Pusillimonas sp. strains isolated from a nitrate- and radionuclide-contaminated groundwater in Russia.</title>
        <authorList>
            <person name="Grouzdev D.S."/>
            <person name="Tourova T.P."/>
            <person name="Goeva M.A."/>
            <person name="Babich T.L."/>
            <person name="Sokolova D.S."/>
            <person name="Abdullin R."/>
            <person name="Poltaraus A.B."/>
            <person name="Toshchakov S.V."/>
            <person name="Nazina T.N."/>
        </authorList>
    </citation>
    <scope>NUCLEOTIDE SEQUENCE [LARGE SCALE GENOMIC DNA]</scope>
    <source>
        <strain evidence="6 7">JR1/69-3-13</strain>
    </source>
</reference>
<sequence>MTWKLPSLSALRTLDVAAKHLSFTKAALELNVTQSAVSRQIRQLEEYLEIMLFQRVKKKLVLTESGENYLREVRVGLTCIENATVDLLAQRNDKGILNIAAPPVFSVKWLIPRLVAFHKSYPDILITLSSRSKEFDFDAQSIDASIYYGCDDWPNVVSEPLLGNDLVPVCAPGYLKGKRRVVTLSDLSKHSLLQQTRRPNSWHDFFADQGIPAANAWAGPQFEHFYMLLQAAIAGLGVALMPRFLILDDLASSRLIEPVEHHFASRDSYRLVYPPSKRNNPKLELFKRWLVNESIHFKKQSAAQ</sequence>
<dbReference type="InterPro" id="IPR000847">
    <property type="entry name" value="LysR_HTH_N"/>
</dbReference>
<protein>
    <submittedName>
        <fullName evidence="6">LysR family transcriptional regulator</fullName>
    </submittedName>
</protein>
<dbReference type="Gene3D" id="3.40.190.10">
    <property type="entry name" value="Periplasmic binding protein-like II"/>
    <property type="match status" value="2"/>
</dbReference>
<dbReference type="Pfam" id="PF00126">
    <property type="entry name" value="HTH_1"/>
    <property type="match status" value="1"/>
</dbReference>
<evidence type="ECO:0000256" key="1">
    <source>
        <dbReference type="ARBA" id="ARBA00009437"/>
    </source>
</evidence>
<organism evidence="6 7">
    <name type="scientific">Pollutimonas subterranea</name>
    <dbReference type="NCBI Taxonomy" id="2045210"/>
    <lineage>
        <taxon>Bacteria</taxon>
        <taxon>Pseudomonadati</taxon>
        <taxon>Pseudomonadota</taxon>
        <taxon>Betaproteobacteria</taxon>
        <taxon>Burkholderiales</taxon>
        <taxon>Alcaligenaceae</taxon>
        <taxon>Pollutimonas</taxon>
    </lineage>
</organism>
<dbReference type="SUPFAM" id="SSF53850">
    <property type="entry name" value="Periplasmic binding protein-like II"/>
    <property type="match status" value="1"/>
</dbReference>
<dbReference type="GO" id="GO:0043565">
    <property type="term" value="F:sequence-specific DNA binding"/>
    <property type="evidence" value="ECO:0007669"/>
    <property type="project" value="TreeGrafter"/>
</dbReference>
<dbReference type="PROSITE" id="PS50931">
    <property type="entry name" value="HTH_LYSR"/>
    <property type="match status" value="1"/>
</dbReference>
<dbReference type="EMBL" id="PDNW01000004">
    <property type="protein sequence ID" value="PLC50825.1"/>
    <property type="molecule type" value="Genomic_DNA"/>
</dbReference>
<proteinExistence type="inferred from homology"/>
<dbReference type="InterPro" id="IPR036388">
    <property type="entry name" value="WH-like_DNA-bd_sf"/>
</dbReference>
<dbReference type="InterPro" id="IPR058163">
    <property type="entry name" value="LysR-type_TF_proteobact-type"/>
</dbReference>
<evidence type="ECO:0000256" key="3">
    <source>
        <dbReference type="ARBA" id="ARBA00023125"/>
    </source>
</evidence>
<name>A0A2N4U729_9BURK</name>
<dbReference type="RefSeq" id="WP_102073370.1">
    <property type="nucleotide sequence ID" value="NZ_PDNW01000004.1"/>
</dbReference>
<dbReference type="PANTHER" id="PTHR30537:SF26">
    <property type="entry name" value="GLYCINE CLEAVAGE SYSTEM TRANSCRIPTIONAL ACTIVATOR"/>
    <property type="match status" value="1"/>
</dbReference>
<dbReference type="PRINTS" id="PR00039">
    <property type="entry name" value="HTHLYSR"/>
</dbReference>
<keyword evidence="3" id="KW-0238">DNA-binding</keyword>
<comment type="similarity">
    <text evidence="1">Belongs to the LysR transcriptional regulatory family.</text>
</comment>
<evidence type="ECO:0000256" key="2">
    <source>
        <dbReference type="ARBA" id="ARBA00023015"/>
    </source>
</evidence>
<evidence type="ECO:0000256" key="4">
    <source>
        <dbReference type="ARBA" id="ARBA00023163"/>
    </source>
</evidence>
<evidence type="ECO:0000313" key="6">
    <source>
        <dbReference type="EMBL" id="PLC50825.1"/>
    </source>
</evidence>
<feature type="domain" description="HTH lysR-type" evidence="5">
    <location>
        <begin position="6"/>
        <end position="63"/>
    </location>
</feature>
<keyword evidence="7" id="KW-1185">Reference proteome</keyword>
<dbReference type="AlphaFoldDB" id="A0A2N4U729"/>
<dbReference type="InterPro" id="IPR005119">
    <property type="entry name" value="LysR_subst-bd"/>
</dbReference>
<dbReference type="FunFam" id="3.40.190.10:FF:000017">
    <property type="entry name" value="Glycine cleavage system transcriptional activator"/>
    <property type="match status" value="1"/>
</dbReference>
<keyword evidence="4" id="KW-0804">Transcription</keyword>
<dbReference type="Pfam" id="PF03466">
    <property type="entry name" value="LysR_substrate"/>
    <property type="match status" value="1"/>
</dbReference>
<accession>A0A2N4U729</accession>
<dbReference type="FunFam" id="1.10.10.10:FF:000001">
    <property type="entry name" value="LysR family transcriptional regulator"/>
    <property type="match status" value="1"/>
</dbReference>
<comment type="caution">
    <text evidence="6">The sequence shown here is derived from an EMBL/GenBank/DDBJ whole genome shotgun (WGS) entry which is preliminary data.</text>
</comment>
<dbReference type="NCBIfam" id="NF008352">
    <property type="entry name" value="PRK11139.1"/>
    <property type="match status" value="1"/>
</dbReference>
<dbReference type="OrthoDB" id="9178397at2"/>
<evidence type="ECO:0000259" key="5">
    <source>
        <dbReference type="PROSITE" id="PS50931"/>
    </source>
</evidence>
<dbReference type="Proteomes" id="UP000234190">
    <property type="component" value="Unassembled WGS sequence"/>
</dbReference>
<dbReference type="InterPro" id="IPR036390">
    <property type="entry name" value="WH_DNA-bd_sf"/>
</dbReference>
<keyword evidence="2" id="KW-0805">Transcription regulation</keyword>
<dbReference type="GO" id="GO:0003700">
    <property type="term" value="F:DNA-binding transcription factor activity"/>
    <property type="evidence" value="ECO:0007669"/>
    <property type="project" value="InterPro"/>
</dbReference>
<dbReference type="SUPFAM" id="SSF46785">
    <property type="entry name" value="Winged helix' DNA-binding domain"/>
    <property type="match status" value="1"/>
</dbReference>
<dbReference type="Gene3D" id="1.10.10.10">
    <property type="entry name" value="Winged helix-like DNA-binding domain superfamily/Winged helix DNA-binding domain"/>
    <property type="match status" value="1"/>
</dbReference>
<dbReference type="GO" id="GO:0006351">
    <property type="term" value="P:DNA-templated transcription"/>
    <property type="evidence" value="ECO:0007669"/>
    <property type="project" value="TreeGrafter"/>
</dbReference>
<dbReference type="PANTHER" id="PTHR30537">
    <property type="entry name" value="HTH-TYPE TRANSCRIPTIONAL REGULATOR"/>
    <property type="match status" value="1"/>
</dbReference>
<gene>
    <name evidence="6" type="ORF">CR159_06875</name>
</gene>